<feature type="domain" description="HTH cro/C1-type" evidence="1">
    <location>
        <begin position="32"/>
        <end position="79"/>
    </location>
</feature>
<sequence>MTELGEFLRVRRAALQPADVGLRGYGARRVPGLRREELAMLAGVSSTYYARLEQGLSANASEAVLDALARALELDADERAHLRTLARTPTRRRSRPRPDVIRPGMLRLIESMPDTPAVVLGRRSEVLGWNALGHRLVAGHLPFDSPHRPAERPNMTRLLFLDAHTRELYSRWDDEAQRAVSSLRVLAGRSPDDEELTRLVGELTVQSAEFARLWARHPVANCVSGTKQLRHPEVGELEVAFEVLTPPDDAGHRVLLYTAAPGTPSAAALDLLRRSRTASPTGVSYGAS</sequence>
<dbReference type="InterPro" id="IPR001387">
    <property type="entry name" value="Cro/C1-type_HTH"/>
</dbReference>
<dbReference type="GO" id="GO:0003677">
    <property type="term" value="F:DNA binding"/>
    <property type="evidence" value="ECO:0007669"/>
    <property type="project" value="InterPro"/>
</dbReference>
<name>A0A098YF19_9ACTN</name>
<dbReference type="STRING" id="1522368.IN07_02580"/>
<dbReference type="RefSeq" id="WP_036333284.1">
    <property type="nucleotide sequence ID" value="NZ_JPMX01000008.1"/>
</dbReference>
<dbReference type="Gene3D" id="1.10.260.40">
    <property type="entry name" value="lambda repressor-like DNA-binding domains"/>
    <property type="match status" value="1"/>
</dbReference>
<dbReference type="EMBL" id="JPMX01000008">
    <property type="protein sequence ID" value="KGH48291.1"/>
    <property type="molecule type" value="Genomic_DNA"/>
</dbReference>
<evidence type="ECO:0000313" key="3">
    <source>
        <dbReference type="Proteomes" id="UP000029713"/>
    </source>
</evidence>
<dbReference type="Gene3D" id="3.30.450.180">
    <property type="match status" value="1"/>
</dbReference>
<comment type="caution">
    <text evidence="2">The sequence shown here is derived from an EMBL/GenBank/DDBJ whole genome shotgun (WGS) entry which is preliminary data.</text>
</comment>
<evidence type="ECO:0000259" key="1">
    <source>
        <dbReference type="PROSITE" id="PS50943"/>
    </source>
</evidence>
<proteinExistence type="predicted"/>
<dbReference type="PROSITE" id="PS50943">
    <property type="entry name" value="HTH_CROC1"/>
    <property type="match status" value="1"/>
</dbReference>
<dbReference type="InterPro" id="IPR010982">
    <property type="entry name" value="Lambda_DNA-bd_dom_sf"/>
</dbReference>
<dbReference type="SUPFAM" id="SSF47413">
    <property type="entry name" value="lambda repressor-like DNA-binding domains"/>
    <property type="match status" value="1"/>
</dbReference>
<dbReference type="PANTHER" id="PTHR35010">
    <property type="entry name" value="BLL4672 PROTEIN-RELATED"/>
    <property type="match status" value="1"/>
</dbReference>
<dbReference type="Pfam" id="PF13560">
    <property type="entry name" value="HTH_31"/>
    <property type="match status" value="1"/>
</dbReference>
<accession>A0A098YF19</accession>
<dbReference type="SMART" id="SM00530">
    <property type="entry name" value="HTH_XRE"/>
    <property type="match status" value="1"/>
</dbReference>
<dbReference type="OrthoDB" id="3518652at2"/>
<organism evidence="2 3">
    <name type="scientific">Modestobacter caceresii</name>
    <dbReference type="NCBI Taxonomy" id="1522368"/>
    <lineage>
        <taxon>Bacteria</taxon>
        <taxon>Bacillati</taxon>
        <taxon>Actinomycetota</taxon>
        <taxon>Actinomycetes</taxon>
        <taxon>Geodermatophilales</taxon>
        <taxon>Geodermatophilaceae</taxon>
        <taxon>Modestobacter</taxon>
    </lineage>
</organism>
<dbReference type="AlphaFoldDB" id="A0A098YF19"/>
<protein>
    <submittedName>
        <fullName evidence="2">XRE family transcriptional regulator</fullName>
    </submittedName>
</protein>
<gene>
    <name evidence="2" type="ORF">IN07_02580</name>
</gene>
<dbReference type="Pfam" id="PF17765">
    <property type="entry name" value="MLTR_LBD"/>
    <property type="match status" value="1"/>
</dbReference>
<keyword evidence="3" id="KW-1185">Reference proteome</keyword>
<reference evidence="2 3" key="1">
    <citation type="submission" date="2014-07" db="EMBL/GenBank/DDBJ databases">
        <title>Biosystematic studies on Modestobacter strains isolated from extreme hyper-arid desert soil and from historic building.</title>
        <authorList>
            <person name="Bukarasam K."/>
            <person name="Bull A."/>
            <person name="Girard G."/>
            <person name="van Wezel G."/>
            <person name="Goodfellow M."/>
        </authorList>
    </citation>
    <scope>NUCLEOTIDE SEQUENCE [LARGE SCALE GENOMIC DNA]</scope>
    <source>
        <strain evidence="2 3">KNN45-2b</strain>
    </source>
</reference>
<dbReference type="Proteomes" id="UP000029713">
    <property type="component" value="Unassembled WGS sequence"/>
</dbReference>
<evidence type="ECO:0000313" key="2">
    <source>
        <dbReference type="EMBL" id="KGH48291.1"/>
    </source>
</evidence>
<dbReference type="CDD" id="cd00093">
    <property type="entry name" value="HTH_XRE"/>
    <property type="match status" value="1"/>
</dbReference>
<dbReference type="PANTHER" id="PTHR35010:SF2">
    <property type="entry name" value="BLL4672 PROTEIN"/>
    <property type="match status" value="1"/>
</dbReference>
<dbReference type="InterPro" id="IPR041413">
    <property type="entry name" value="MLTR_LBD"/>
</dbReference>